<name>A0AAE0IMB2_9PEZI</name>
<dbReference type="PANTHER" id="PTHR33048">
    <property type="entry name" value="PTH11-LIKE INTEGRAL MEMBRANE PROTEIN (AFU_ORTHOLOGUE AFUA_5G11245)"/>
    <property type="match status" value="1"/>
</dbReference>
<feature type="transmembrane region" description="Helical" evidence="7">
    <location>
        <begin position="78"/>
        <end position="99"/>
    </location>
</feature>
<feature type="transmembrane region" description="Helical" evidence="7">
    <location>
        <begin position="277"/>
        <end position="301"/>
    </location>
</feature>
<evidence type="ECO:0000256" key="7">
    <source>
        <dbReference type="SAM" id="Phobius"/>
    </source>
</evidence>
<evidence type="ECO:0000256" key="4">
    <source>
        <dbReference type="ARBA" id="ARBA00023136"/>
    </source>
</evidence>
<gene>
    <name evidence="9" type="ORF">B0T19DRAFT_420540</name>
</gene>
<reference evidence="9" key="2">
    <citation type="submission" date="2023-06" db="EMBL/GenBank/DDBJ databases">
        <authorList>
            <consortium name="Lawrence Berkeley National Laboratory"/>
            <person name="Haridas S."/>
            <person name="Hensen N."/>
            <person name="Bonometti L."/>
            <person name="Westerberg I."/>
            <person name="Brannstrom I.O."/>
            <person name="Guillou S."/>
            <person name="Cros-Aarteil S."/>
            <person name="Calhoun S."/>
            <person name="Kuo A."/>
            <person name="Mondo S."/>
            <person name="Pangilinan J."/>
            <person name="Riley R."/>
            <person name="Labutti K."/>
            <person name="Andreopoulos B."/>
            <person name="Lipzen A."/>
            <person name="Chen C."/>
            <person name="Yanf M."/>
            <person name="Daum C."/>
            <person name="Ng V."/>
            <person name="Clum A."/>
            <person name="Steindorff A."/>
            <person name="Ohm R."/>
            <person name="Martin F."/>
            <person name="Silar P."/>
            <person name="Natvig D."/>
            <person name="Lalanne C."/>
            <person name="Gautier V."/>
            <person name="Ament-Velasquez S.L."/>
            <person name="Kruys A."/>
            <person name="Hutchinson M.I."/>
            <person name="Powell A.J."/>
            <person name="Barry K."/>
            <person name="Miller A.N."/>
            <person name="Grigoriev I.V."/>
            <person name="Debuchy R."/>
            <person name="Gladieux P."/>
            <person name="Thoren M.H."/>
            <person name="Johannesson H."/>
        </authorList>
    </citation>
    <scope>NUCLEOTIDE SEQUENCE</scope>
    <source>
        <strain evidence="9">SMH4131-1</strain>
    </source>
</reference>
<evidence type="ECO:0000256" key="5">
    <source>
        <dbReference type="ARBA" id="ARBA00038359"/>
    </source>
</evidence>
<feature type="transmembrane region" description="Helical" evidence="7">
    <location>
        <begin position="239"/>
        <end position="257"/>
    </location>
</feature>
<evidence type="ECO:0000256" key="3">
    <source>
        <dbReference type="ARBA" id="ARBA00022989"/>
    </source>
</evidence>
<proteinExistence type="inferred from homology"/>
<keyword evidence="3 7" id="KW-1133">Transmembrane helix</keyword>
<evidence type="ECO:0000259" key="8">
    <source>
        <dbReference type="Pfam" id="PF20684"/>
    </source>
</evidence>
<dbReference type="AlphaFoldDB" id="A0AAE0IMB2"/>
<protein>
    <recommendedName>
        <fullName evidence="8">Rhodopsin domain-containing protein</fullName>
    </recommendedName>
</protein>
<feature type="region of interest" description="Disordered" evidence="6">
    <location>
        <begin position="1"/>
        <end position="25"/>
    </location>
</feature>
<evidence type="ECO:0000313" key="10">
    <source>
        <dbReference type="Proteomes" id="UP001286456"/>
    </source>
</evidence>
<feature type="region of interest" description="Disordered" evidence="6">
    <location>
        <begin position="305"/>
        <end position="338"/>
    </location>
</feature>
<dbReference type="EMBL" id="JAUEPO010000003">
    <property type="protein sequence ID" value="KAK3326991.1"/>
    <property type="molecule type" value="Genomic_DNA"/>
</dbReference>
<organism evidence="9 10">
    <name type="scientific">Cercophora scortea</name>
    <dbReference type="NCBI Taxonomy" id="314031"/>
    <lineage>
        <taxon>Eukaryota</taxon>
        <taxon>Fungi</taxon>
        <taxon>Dikarya</taxon>
        <taxon>Ascomycota</taxon>
        <taxon>Pezizomycotina</taxon>
        <taxon>Sordariomycetes</taxon>
        <taxon>Sordariomycetidae</taxon>
        <taxon>Sordariales</taxon>
        <taxon>Lasiosphaeriaceae</taxon>
        <taxon>Cercophora</taxon>
    </lineage>
</organism>
<evidence type="ECO:0000313" key="9">
    <source>
        <dbReference type="EMBL" id="KAK3326991.1"/>
    </source>
</evidence>
<dbReference type="GO" id="GO:0016020">
    <property type="term" value="C:membrane"/>
    <property type="evidence" value="ECO:0007669"/>
    <property type="project" value="UniProtKB-SubCell"/>
</dbReference>
<sequence>MSASFDNSTTSSSPFNQSDDNGRNSTGFPGFWRTRADEGDLGPTTRIAVWLLVGASLVFLALRLYCKYARHRRIHADDYFAIAAWFALLGSSIATNMAIDLGYGKHVWQIPFAKLNDMFLIGQISVTLAICSQAWSKTSFAITLLKISDGIHGKTRIFIWFAVVSMNLLFGMAAMFFWIDCTPLEKAWRPFIKGTCWSPNVIITYGIFTSAYSGILDLVLAIIPWKIIMNLQMHTREKFGVALAMSMGVFAAASAFIKCSSLPQLGSRDFPHEGVPLVIWGVAEAAVTIMASSVPMLRILVRTVRPSRRNQRPSQGGSSSSSSRSRTRRPLAETANSSRRVYYNKPRKDLVTMTGSTWHSDAY</sequence>
<feature type="transmembrane region" description="Helical" evidence="7">
    <location>
        <begin position="157"/>
        <end position="179"/>
    </location>
</feature>
<dbReference type="PANTHER" id="PTHR33048:SF42">
    <property type="entry name" value="INTEGRAL MEMBRANE PROTEIN"/>
    <property type="match status" value="1"/>
</dbReference>
<keyword evidence="4 7" id="KW-0472">Membrane</keyword>
<comment type="caution">
    <text evidence="9">The sequence shown here is derived from an EMBL/GenBank/DDBJ whole genome shotgun (WGS) entry which is preliminary data.</text>
</comment>
<evidence type="ECO:0000256" key="1">
    <source>
        <dbReference type="ARBA" id="ARBA00004141"/>
    </source>
</evidence>
<comment type="subcellular location">
    <subcellularLocation>
        <location evidence="1">Membrane</location>
        <topology evidence="1">Multi-pass membrane protein</topology>
    </subcellularLocation>
</comment>
<keyword evidence="2 7" id="KW-0812">Transmembrane</keyword>
<feature type="transmembrane region" description="Helical" evidence="7">
    <location>
        <begin position="202"/>
        <end position="227"/>
    </location>
</feature>
<feature type="domain" description="Rhodopsin" evidence="8">
    <location>
        <begin position="62"/>
        <end position="302"/>
    </location>
</feature>
<feature type="compositionally biased region" description="Low complexity" evidence="6">
    <location>
        <begin position="312"/>
        <end position="324"/>
    </location>
</feature>
<dbReference type="InterPro" id="IPR052337">
    <property type="entry name" value="SAT4-like"/>
</dbReference>
<feature type="transmembrane region" description="Helical" evidence="7">
    <location>
        <begin position="47"/>
        <end position="66"/>
    </location>
</feature>
<reference evidence="9" key="1">
    <citation type="journal article" date="2023" name="Mol. Phylogenet. Evol.">
        <title>Genome-scale phylogeny and comparative genomics of the fungal order Sordariales.</title>
        <authorList>
            <person name="Hensen N."/>
            <person name="Bonometti L."/>
            <person name="Westerberg I."/>
            <person name="Brannstrom I.O."/>
            <person name="Guillou S."/>
            <person name="Cros-Aarteil S."/>
            <person name="Calhoun S."/>
            <person name="Haridas S."/>
            <person name="Kuo A."/>
            <person name="Mondo S."/>
            <person name="Pangilinan J."/>
            <person name="Riley R."/>
            <person name="LaButti K."/>
            <person name="Andreopoulos B."/>
            <person name="Lipzen A."/>
            <person name="Chen C."/>
            <person name="Yan M."/>
            <person name="Daum C."/>
            <person name="Ng V."/>
            <person name="Clum A."/>
            <person name="Steindorff A."/>
            <person name="Ohm R.A."/>
            <person name="Martin F."/>
            <person name="Silar P."/>
            <person name="Natvig D.O."/>
            <person name="Lalanne C."/>
            <person name="Gautier V."/>
            <person name="Ament-Velasquez S.L."/>
            <person name="Kruys A."/>
            <person name="Hutchinson M.I."/>
            <person name="Powell A.J."/>
            <person name="Barry K."/>
            <person name="Miller A.N."/>
            <person name="Grigoriev I.V."/>
            <person name="Debuchy R."/>
            <person name="Gladieux P."/>
            <person name="Hiltunen Thoren M."/>
            <person name="Johannesson H."/>
        </authorList>
    </citation>
    <scope>NUCLEOTIDE SEQUENCE</scope>
    <source>
        <strain evidence="9">SMH4131-1</strain>
    </source>
</reference>
<dbReference type="InterPro" id="IPR049326">
    <property type="entry name" value="Rhodopsin_dom_fungi"/>
</dbReference>
<keyword evidence="10" id="KW-1185">Reference proteome</keyword>
<evidence type="ECO:0000256" key="2">
    <source>
        <dbReference type="ARBA" id="ARBA00022692"/>
    </source>
</evidence>
<accession>A0AAE0IMB2</accession>
<feature type="transmembrane region" description="Helical" evidence="7">
    <location>
        <begin position="119"/>
        <end position="136"/>
    </location>
</feature>
<dbReference type="Proteomes" id="UP001286456">
    <property type="component" value="Unassembled WGS sequence"/>
</dbReference>
<feature type="compositionally biased region" description="Low complexity" evidence="6">
    <location>
        <begin position="1"/>
        <end position="16"/>
    </location>
</feature>
<comment type="similarity">
    <text evidence="5">Belongs to the SAT4 family.</text>
</comment>
<evidence type="ECO:0000256" key="6">
    <source>
        <dbReference type="SAM" id="MobiDB-lite"/>
    </source>
</evidence>
<dbReference type="Pfam" id="PF20684">
    <property type="entry name" value="Fung_rhodopsin"/>
    <property type="match status" value="1"/>
</dbReference>